<gene>
    <name evidence="2" type="ordered locus">Os09g0551100</name>
    <name evidence="2" type="ORF">OSNPB_090551100</name>
</gene>
<proteinExistence type="predicted"/>
<feature type="region of interest" description="Disordered" evidence="1">
    <location>
        <begin position="1"/>
        <end position="30"/>
    </location>
</feature>
<dbReference type="PaxDb" id="39947-A0A0P0XQ40"/>
<accession>A0A0P0XQ40</accession>
<dbReference type="Gramene" id="Os09t0551100-01">
    <property type="protein sequence ID" value="Os09t0551100-01"/>
    <property type="gene ID" value="Os09g0551100"/>
</dbReference>
<reference evidence="2 3" key="3">
    <citation type="journal article" date="2013" name="Rice">
        <title>Improvement of the Oryza sativa Nipponbare reference genome using next generation sequence and optical map data.</title>
        <authorList>
            <person name="Kawahara Y."/>
            <person name="de la Bastide M."/>
            <person name="Hamilton J.P."/>
            <person name="Kanamori H."/>
            <person name="McCombie W.R."/>
            <person name="Ouyang S."/>
            <person name="Schwartz D.C."/>
            <person name="Tanaka T."/>
            <person name="Wu J."/>
            <person name="Zhou S."/>
            <person name="Childs K.L."/>
            <person name="Davidson R.M."/>
            <person name="Lin H."/>
            <person name="Quesada-Ocampo L."/>
            <person name="Vaillancourt B."/>
            <person name="Sakai H."/>
            <person name="Lee S.S."/>
            <person name="Kim J."/>
            <person name="Numa H."/>
            <person name="Itoh T."/>
            <person name="Buell C.R."/>
            <person name="Matsumoto T."/>
        </authorList>
    </citation>
    <scope>NUCLEOTIDE SEQUENCE [LARGE SCALE GENOMIC DNA]</scope>
    <source>
        <strain evidence="3">cv. Nipponbare</strain>
    </source>
</reference>
<evidence type="ECO:0000313" key="3">
    <source>
        <dbReference type="Proteomes" id="UP000059680"/>
    </source>
</evidence>
<evidence type="ECO:0000313" key="2">
    <source>
        <dbReference type="EMBL" id="BAT09304.1"/>
    </source>
</evidence>
<sequence length="312" mass="33079">HPRQRQETIPATARRRLLPPATPREPAGAPLPAACRLEAVEALARGGGARRDVAVAVRPAVAVRGAVVRRERAEGDPLRRALVPAQELELAGAGHHVPRRRGAVGDPELHVDLIVVVHHVEVDGRAGGGEVLAGGEVARPHGGAPVRPGPVPHDELERRLRVHAVREAPRRGVAAGVLPGHKARATPRPFVQLDLHLRYERVGRVVEALPQDGAVRPDDEVAIVEELGHRRRGRAPSRDAGGDIGRPKNAAVGVGQDEVGVVGQRKPRGDGPAGGDRRSFPVGHPHHGAVGDVVPYADVLPLRCGIGRREEA</sequence>
<reference evidence="2 3" key="2">
    <citation type="journal article" date="2013" name="Plant Cell Physiol.">
        <title>Rice Annotation Project Database (RAP-DB): an integrative and interactive database for rice genomics.</title>
        <authorList>
            <person name="Sakai H."/>
            <person name="Lee S.S."/>
            <person name="Tanaka T."/>
            <person name="Numa H."/>
            <person name="Kim J."/>
            <person name="Kawahara Y."/>
            <person name="Wakimoto H."/>
            <person name="Yang C.C."/>
            <person name="Iwamoto M."/>
            <person name="Abe T."/>
            <person name="Yamada Y."/>
            <person name="Muto A."/>
            <person name="Inokuchi H."/>
            <person name="Ikemura T."/>
            <person name="Matsumoto T."/>
            <person name="Sasaki T."/>
            <person name="Itoh T."/>
        </authorList>
    </citation>
    <scope>NUCLEOTIDE SEQUENCE [LARGE SCALE GENOMIC DNA]</scope>
    <source>
        <strain evidence="3">cv. Nipponbare</strain>
    </source>
</reference>
<protein>
    <submittedName>
        <fullName evidence="2">Os09g0551100 protein</fullName>
    </submittedName>
</protein>
<dbReference type="FunCoup" id="A0A0P0XQ40">
    <property type="interactions" value="9"/>
</dbReference>
<keyword evidence="3" id="KW-1185">Reference proteome</keyword>
<dbReference type="Proteomes" id="UP000059680">
    <property type="component" value="Chromosome 9"/>
</dbReference>
<reference evidence="3" key="1">
    <citation type="journal article" date="2005" name="Nature">
        <title>The map-based sequence of the rice genome.</title>
        <authorList>
            <consortium name="International rice genome sequencing project (IRGSP)"/>
            <person name="Matsumoto T."/>
            <person name="Wu J."/>
            <person name="Kanamori H."/>
            <person name="Katayose Y."/>
            <person name="Fujisawa M."/>
            <person name="Namiki N."/>
            <person name="Mizuno H."/>
            <person name="Yamamoto K."/>
            <person name="Antonio B.A."/>
            <person name="Baba T."/>
            <person name="Sakata K."/>
            <person name="Nagamura Y."/>
            <person name="Aoki H."/>
            <person name="Arikawa K."/>
            <person name="Arita K."/>
            <person name="Bito T."/>
            <person name="Chiden Y."/>
            <person name="Fujitsuka N."/>
            <person name="Fukunaka R."/>
            <person name="Hamada M."/>
            <person name="Harada C."/>
            <person name="Hayashi A."/>
            <person name="Hijishita S."/>
            <person name="Honda M."/>
            <person name="Hosokawa S."/>
            <person name="Ichikawa Y."/>
            <person name="Idonuma A."/>
            <person name="Iijima M."/>
            <person name="Ikeda M."/>
            <person name="Ikeno M."/>
            <person name="Ito K."/>
            <person name="Ito S."/>
            <person name="Ito T."/>
            <person name="Ito Y."/>
            <person name="Ito Y."/>
            <person name="Iwabuchi A."/>
            <person name="Kamiya K."/>
            <person name="Karasawa W."/>
            <person name="Kurita K."/>
            <person name="Katagiri S."/>
            <person name="Kikuta A."/>
            <person name="Kobayashi H."/>
            <person name="Kobayashi N."/>
            <person name="Machita K."/>
            <person name="Maehara T."/>
            <person name="Masukawa M."/>
            <person name="Mizubayashi T."/>
            <person name="Mukai Y."/>
            <person name="Nagasaki H."/>
            <person name="Nagata Y."/>
            <person name="Naito S."/>
            <person name="Nakashima M."/>
            <person name="Nakama Y."/>
            <person name="Nakamichi Y."/>
            <person name="Nakamura M."/>
            <person name="Meguro A."/>
            <person name="Negishi M."/>
            <person name="Ohta I."/>
            <person name="Ohta T."/>
            <person name="Okamoto M."/>
            <person name="Ono N."/>
            <person name="Saji S."/>
            <person name="Sakaguchi M."/>
            <person name="Sakai K."/>
            <person name="Shibata M."/>
            <person name="Shimokawa T."/>
            <person name="Song J."/>
            <person name="Takazaki Y."/>
            <person name="Terasawa K."/>
            <person name="Tsugane M."/>
            <person name="Tsuji K."/>
            <person name="Ueda S."/>
            <person name="Waki K."/>
            <person name="Yamagata H."/>
            <person name="Yamamoto M."/>
            <person name="Yamamoto S."/>
            <person name="Yamane H."/>
            <person name="Yoshiki S."/>
            <person name="Yoshihara R."/>
            <person name="Yukawa K."/>
            <person name="Zhong H."/>
            <person name="Yano M."/>
            <person name="Yuan Q."/>
            <person name="Ouyang S."/>
            <person name="Liu J."/>
            <person name="Jones K.M."/>
            <person name="Gansberger K."/>
            <person name="Moffat K."/>
            <person name="Hill J."/>
            <person name="Bera J."/>
            <person name="Fadrosh D."/>
            <person name="Jin S."/>
            <person name="Johri S."/>
            <person name="Kim M."/>
            <person name="Overton L."/>
            <person name="Reardon M."/>
            <person name="Tsitrin T."/>
            <person name="Vuong H."/>
            <person name="Weaver B."/>
            <person name="Ciecko A."/>
            <person name="Tallon L."/>
            <person name="Jackson J."/>
            <person name="Pai G."/>
            <person name="Aken S.V."/>
            <person name="Utterback T."/>
            <person name="Reidmuller S."/>
            <person name="Feldblyum T."/>
            <person name="Hsiao J."/>
            <person name="Zismann V."/>
            <person name="Iobst S."/>
            <person name="de Vazeille A.R."/>
            <person name="Buell C.R."/>
            <person name="Ying K."/>
            <person name="Li Y."/>
            <person name="Lu T."/>
            <person name="Huang Y."/>
            <person name="Zhao Q."/>
            <person name="Feng Q."/>
            <person name="Zhang L."/>
            <person name="Zhu J."/>
            <person name="Weng Q."/>
            <person name="Mu J."/>
            <person name="Lu Y."/>
            <person name="Fan D."/>
            <person name="Liu Y."/>
            <person name="Guan J."/>
            <person name="Zhang Y."/>
            <person name="Yu S."/>
            <person name="Liu X."/>
            <person name="Zhang Y."/>
            <person name="Hong G."/>
            <person name="Han B."/>
            <person name="Choisne N."/>
            <person name="Demange N."/>
            <person name="Orjeda G."/>
            <person name="Samain S."/>
            <person name="Cattolico L."/>
            <person name="Pelletier E."/>
            <person name="Couloux A."/>
            <person name="Segurens B."/>
            <person name="Wincker P."/>
            <person name="D'Hont A."/>
            <person name="Scarpelli C."/>
            <person name="Weissenbach J."/>
            <person name="Salanoubat M."/>
            <person name="Quetier F."/>
            <person name="Yu Y."/>
            <person name="Kim H.R."/>
            <person name="Rambo T."/>
            <person name="Currie J."/>
            <person name="Collura K."/>
            <person name="Luo M."/>
            <person name="Yang T."/>
            <person name="Ammiraju J.S.S."/>
            <person name="Engler F."/>
            <person name="Soderlund C."/>
            <person name="Wing R.A."/>
            <person name="Palmer L.E."/>
            <person name="de la Bastide M."/>
            <person name="Spiegel L."/>
            <person name="Nascimento L."/>
            <person name="Zutavern T."/>
            <person name="O'Shaughnessy A."/>
            <person name="Dike S."/>
            <person name="Dedhia N."/>
            <person name="Preston R."/>
            <person name="Balija V."/>
            <person name="McCombie W.R."/>
            <person name="Chow T."/>
            <person name="Chen H."/>
            <person name="Chung M."/>
            <person name="Chen C."/>
            <person name="Shaw J."/>
            <person name="Wu H."/>
            <person name="Hsiao K."/>
            <person name="Chao Y."/>
            <person name="Chu M."/>
            <person name="Cheng C."/>
            <person name="Hour A."/>
            <person name="Lee P."/>
            <person name="Lin S."/>
            <person name="Lin Y."/>
            <person name="Liou J."/>
            <person name="Liu S."/>
            <person name="Hsing Y."/>
            <person name="Raghuvanshi S."/>
            <person name="Mohanty A."/>
            <person name="Bharti A.K."/>
            <person name="Gaur A."/>
            <person name="Gupta V."/>
            <person name="Kumar D."/>
            <person name="Ravi V."/>
            <person name="Vij S."/>
            <person name="Kapur A."/>
            <person name="Khurana P."/>
            <person name="Khurana P."/>
            <person name="Khurana J.P."/>
            <person name="Tyagi A.K."/>
            <person name="Gaikwad K."/>
            <person name="Singh A."/>
            <person name="Dalal V."/>
            <person name="Srivastava S."/>
            <person name="Dixit A."/>
            <person name="Pal A.K."/>
            <person name="Ghazi I.A."/>
            <person name="Yadav M."/>
            <person name="Pandit A."/>
            <person name="Bhargava A."/>
            <person name="Sureshbabu K."/>
            <person name="Batra K."/>
            <person name="Sharma T.R."/>
            <person name="Mohapatra T."/>
            <person name="Singh N.K."/>
            <person name="Messing J."/>
            <person name="Nelson A.B."/>
            <person name="Fuks G."/>
            <person name="Kavchok S."/>
            <person name="Keizer G."/>
            <person name="Linton E."/>
            <person name="Llaca V."/>
            <person name="Song R."/>
            <person name="Tanyolac B."/>
            <person name="Young S."/>
            <person name="Ho-Il K."/>
            <person name="Hahn J.H."/>
            <person name="Sangsakoo G."/>
            <person name="Vanavichit A."/>
            <person name="de Mattos Luiz.A.T."/>
            <person name="Zimmer P.D."/>
            <person name="Malone G."/>
            <person name="Dellagostin O."/>
            <person name="de Oliveira A.C."/>
            <person name="Bevan M."/>
            <person name="Bancroft I."/>
            <person name="Minx P."/>
            <person name="Cordum H."/>
            <person name="Wilson R."/>
            <person name="Cheng Z."/>
            <person name="Jin W."/>
            <person name="Jiang J."/>
            <person name="Leong S.A."/>
            <person name="Iwama H."/>
            <person name="Gojobori T."/>
            <person name="Itoh T."/>
            <person name="Niimura Y."/>
            <person name="Fujii Y."/>
            <person name="Habara T."/>
            <person name="Sakai H."/>
            <person name="Sato Y."/>
            <person name="Wilson G."/>
            <person name="Kumar K."/>
            <person name="McCouch S."/>
            <person name="Juretic N."/>
            <person name="Hoen D."/>
            <person name="Wright S."/>
            <person name="Bruskiewich R."/>
            <person name="Bureau T."/>
            <person name="Miyao A."/>
            <person name="Hirochika H."/>
            <person name="Nishikawa T."/>
            <person name="Kadowaki K."/>
            <person name="Sugiura M."/>
            <person name="Burr B."/>
            <person name="Sasaki T."/>
        </authorList>
    </citation>
    <scope>NUCLEOTIDE SEQUENCE [LARGE SCALE GENOMIC DNA]</scope>
    <source>
        <strain evidence="3">cv. Nipponbare</strain>
    </source>
</reference>
<dbReference type="AlphaFoldDB" id="A0A0P0XQ40"/>
<name>A0A0P0XQ40_ORYSJ</name>
<feature type="non-terminal residue" evidence="2">
    <location>
        <position position="1"/>
    </location>
</feature>
<dbReference type="EMBL" id="AP014965">
    <property type="protein sequence ID" value="BAT09304.1"/>
    <property type="molecule type" value="Genomic_DNA"/>
</dbReference>
<organism evidence="2 3">
    <name type="scientific">Oryza sativa subsp. japonica</name>
    <name type="common">Rice</name>
    <dbReference type="NCBI Taxonomy" id="39947"/>
    <lineage>
        <taxon>Eukaryota</taxon>
        <taxon>Viridiplantae</taxon>
        <taxon>Streptophyta</taxon>
        <taxon>Embryophyta</taxon>
        <taxon>Tracheophyta</taxon>
        <taxon>Spermatophyta</taxon>
        <taxon>Magnoliopsida</taxon>
        <taxon>Liliopsida</taxon>
        <taxon>Poales</taxon>
        <taxon>Poaceae</taxon>
        <taxon>BOP clade</taxon>
        <taxon>Oryzoideae</taxon>
        <taxon>Oryzeae</taxon>
        <taxon>Oryzinae</taxon>
        <taxon>Oryza</taxon>
        <taxon>Oryza sativa</taxon>
    </lineage>
</organism>
<dbReference type="InParanoid" id="A0A0P0XQ40"/>
<feature type="region of interest" description="Disordered" evidence="1">
    <location>
        <begin position="230"/>
        <end position="284"/>
    </location>
</feature>
<evidence type="ECO:0000256" key="1">
    <source>
        <dbReference type="SAM" id="MobiDB-lite"/>
    </source>
</evidence>
<feature type="compositionally biased region" description="Low complexity" evidence="1">
    <location>
        <begin position="252"/>
        <end position="264"/>
    </location>
</feature>